<accession>A0A0R3XBT2</accession>
<proteinExistence type="predicted"/>
<keyword evidence="2" id="KW-1185">Reference proteome</keyword>
<evidence type="ECO:0000313" key="2">
    <source>
        <dbReference type="Proteomes" id="UP000274429"/>
    </source>
</evidence>
<gene>
    <name evidence="1" type="ORF">TTAC_LOCUS10992</name>
</gene>
<dbReference type="EMBL" id="UYWX01022682">
    <property type="protein sequence ID" value="VDM35972.1"/>
    <property type="molecule type" value="Genomic_DNA"/>
</dbReference>
<reference evidence="3" key="1">
    <citation type="submission" date="2017-02" db="UniProtKB">
        <authorList>
            <consortium name="WormBaseParasite"/>
        </authorList>
    </citation>
    <scope>IDENTIFICATION</scope>
</reference>
<sequence>MPCHAVHRRGTFDFRTIIAPPNLYSDFWLRTIAFPYPNVAMPLPTPMTIVEHNCIVPLREQLKVFDQRW</sequence>
<protein>
    <submittedName>
        <fullName evidence="3">DUF2088 domain-containing protein</fullName>
    </submittedName>
</protein>
<reference evidence="1 2" key="2">
    <citation type="submission" date="2018-11" db="EMBL/GenBank/DDBJ databases">
        <authorList>
            <consortium name="Pathogen Informatics"/>
        </authorList>
    </citation>
    <scope>NUCLEOTIDE SEQUENCE [LARGE SCALE GENOMIC DNA]</scope>
</reference>
<evidence type="ECO:0000313" key="1">
    <source>
        <dbReference type="EMBL" id="VDM35972.1"/>
    </source>
</evidence>
<dbReference type="Proteomes" id="UP000274429">
    <property type="component" value="Unassembled WGS sequence"/>
</dbReference>
<organism evidence="3">
    <name type="scientific">Hydatigena taeniaeformis</name>
    <name type="common">Feline tapeworm</name>
    <name type="synonym">Taenia taeniaeformis</name>
    <dbReference type="NCBI Taxonomy" id="6205"/>
    <lineage>
        <taxon>Eukaryota</taxon>
        <taxon>Metazoa</taxon>
        <taxon>Spiralia</taxon>
        <taxon>Lophotrochozoa</taxon>
        <taxon>Platyhelminthes</taxon>
        <taxon>Cestoda</taxon>
        <taxon>Eucestoda</taxon>
        <taxon>Cyclophyllidea</taxon>
        <taxon>Taeniidae</taxon>
        <taxon>Hydatigera</taxon>
    </lineage>
</organism>
<name>A0A0R3XBT2_HYDTA</name>
<evidence type="ECO:0000313" key="3">
    <source>
        <dbReference type="WBParaSite" id="TTAC_0001100901-mRNA-1"/>
    </source>
</evidence>
<dbReference type="WBParaSite" id="TTAC_0001100901-mRNA-1">
    <property type="protein sequence ID" value="TTAC_0001100901-mRNA-1"/>
    <property type="gene ID" value="TTAC_0001100901"/>
</dbReference>
<dbReference type="AlphaFoldDB" id="A0A0R3XBT2"/>